<dbReference type="PANTHER" id="PTHR31123:SF1">
    <property type="entry name" value="ACCUMULATION OF DYADS PROTEIN 2-RELATED"/>
    <property type="match status" value="1"/>
</dbReference>
<keyword evidence="5 6" id="KW-0472">Membrane</keyword>
<dbReference type="PANTHER" id="PTHR31123">
    <property type="entry name" value="ACCUMULATION OF DYADS PROTEIN 2-RELATED"/>
    <property type="match status" value="1"/>
</dbReference>
<dbReference type="STRING" id="268505.A0A2A9P9V8"/>
<feature type="transmembrane region" description="Helical" evidence="6">
    <location>
        <begin position="86"/>
        <end position="106"/>
    </location>
</feature>
<protein>
    <recommendedName>
        <fullName evidence="9">GPR1/FUN34/yaaH family protein</fullName>
    </recommendedName>
</protein>
<keyword evidence="8" id="KW-1185">Reference proteome</keyword>
<dbReference type="InterPro" id="IPR051633">
    <property type="entry name" value="AceTr"/>
</dbReference>
<evidence type="ECO:0000256" key="6">
    <source>
        <dbReference type="SAM" id="Phobius"/>
    </source>
</evidence>
<name>A0A2A9P9V8_OPHUN</name>
<comment type="caution">
    <text evidence="7">The sequence shown here is derived from an EMBL/GenBank/DDBJ whole genome shotgun (WGS) entry which is preliminary data.</text>
</comment>
<dbReference type="InterPro" id="IPR000791">
    <property type="entry name" value="Gpr1/Fun34/SatP-like"/>
</dbReference>
<dbReference type="GO" id="GO:0015123">
    <property type="term" value="F:acetate transmembrane transporter activity"/>
    <property type="evidence" value="ECO:0007669"/>
    <property type="project" value="TreeGrafter"/>
</dbReference>
<organism evidence="7 8">
    <name type="scientific">Ophiocordyceps unilateralis</name>
    <name type="common">Zombie-ant fungus</name>
    <name type="synonym">Torrubia unilateralis</name>
    <dbReference type="NCBI Taxonomy" id="268505"/>
    <lineage>
        <taxon>Eukaryota</taxon>
        <taxon>Fungi</taxon>
        <taxon>Dikarya</taxon>
        <taxon>Ascomycota</taxon>
        <taxon>Pezizomycotina</taxon>
        <taxon>Sordariomycetes</taxon>
        <taxon>Hypocreomycetidae</taxon>
        <taxon>Hypocreales</taxon>
        <taxon>Ophiocordycipitaceae</taxon>
        <taxon>Ophiocordyceps</taxon>
    </lineage>
</organism>
<keyword evidence="3 6" id="KW-0812">Transmembrane</keyword>
<evidence type="ECO:0008006" key="9">
    <source>
        <dbReference type="Google" id="ProtNLM"/>
    </source>
</evidence>
<dbReference type="AlphaFoldDB" id="A0A2A9P9V8"/>
<reference evidence="7 8" key="1">
    <citation type="journal article" date="2015" name="BMC Genomics">
        <title>Gene expression during zombie ant biting behavior reflects the complexity underlying fungal parasitic behavioral manipulation.</title>
        <authorList>
            <person name="de Bekker C."/>
            <person name="Ohm R.A."/>
            <person name="Loreto R.G."/>
            <person name="Sebastian A."/>
            <person name="Albert I."/>
            <person name="Merrow M."/>
            <person name="Brachmann A."/>
            <person name="Hughes D.P."/>
        </authorList>
    </citation>
    <scope>NUCLEOTIDE SEQUENCE [LARGE SCALE GENOMIC DNA]</scope>
    <source>
        <strain evidence="7 8">SC16a</strain>
    </source>
</reference>
<feature type="transmembrane region" description="Helical" evidence="6">
    <location>
        <begin position="152"/>
        <end position="173"/>
    </location>
</feature>
<sequence length="261" mass="27806">MASSTGAPSHAGENAYMEANELGYSSARKTHQGTVSQVGDPQFFRLANPGPLGLISFALTTFCLSIYLCGAGLPDGNPLGTVGPDQAIFGLAVFFGGAAQFMAGIMEFRVGNTFGTTVHCSYGAFWLAFAMLRVPSLGIQEAYRGDERALSFAIGIMLILWCFLTLIFVVAALRTNLAILLVLGFLALTFFFLSIGQFVSTSHPIAARRVTRAGGVFGALCALGAFYAGSSALMTEDTTWVRFPLGQFSYKSRRRAVADTV</sequence>
<dbReference type="Proteomes" id="UP000037136">
    <property type="component" value="Unassembled WGS sequence"/>
</dbReference>
<dbReference type="OrthoDB" id="3648309at2759"/>
<dbReference type="NCBIfam" id="NF038013">
    <property type="entry name" value="AceTr_1"/>
    <property type="match status" value="1"/>
</dbReference>
<dbReference type="GO" id="GO:0005886">
    <property type="term" value="C:plasma membrane"/>
    <property type="evidence" value="ECO:0007669"/>
    <property type="project" value="TreeGrafter"/>
</dbReference>
<feature type="transmembrane region" description="Helical" evidence="6">
    <location>
        <begin position="52"/>
        <end position="74"/>
    </location>
</feature>
<feature type="transmembrane region" description="Helical" evidence="6">
    <location>
        <begin position="179"/>
        <end position="201"/>
    </location>
</feature>
<gene>
    <name evidence="7" type="ORF">XA68_14765</name>
</gene>
<evidence type="ECO:0000256" key="2">
    <source>
        <dbReference type="ARBA" id="ARBA00005587"/>
    </source>
</evidence>
<evidence type="ECO:0000256" key="3">
    <source>
        <dbReference type="ARBA" id="ARBA00022692"/>
    </source>
</evidence>
<feature type="transmembrane region" description="Helical" evidence="6">
    <location>
        <begin position="213"/>
        <end position="234"/>
    </location>
</feature>
<proteinExistence type="inferred from homology"/>
<comment type="subcellular location">
    <subcellularLocation>
        <location evidence="1">Membrane</location>
        <topology evidence="1">Multi-pass membrane protein</topology>
    </subcellularLocation>
</comment>
<feature type="transmembrane region" description="Helical" evidence="6">
    <location>
        <begin position="112"/>
        <end position="132"/>
    </location>
</feature>
<accession>A0A2A9P9V8</accession>
<evidence type="ECO:0000256" key="5">
    <source>
        <dbReference type="ARBA" id="ARBA00023136"/>
    </source>
</evidence>
<comment type="similarity">
    <text evidence="2">Belongs to the acetate uptake transporter (AceTr) (TC 2.A.96) family.</text>
</comment>
<evidence type="ECO:0000313" key="7">
    <source>
        <dbReference type="EMBL" id="PFH57640.1"/>
    </source>
</evidence>
<keyword evidence="4 6" id="KW-1133">Transmembrane helix</keyword>
<evidence type="ECO:0000313" key="8">
    <source>
        <dbReference type="Proteomes" id="UP000037136"/>
    </source>
</evidence>
<evidence type="ECO:0000256" key="4">
    <source>
        <dbReference type="ARBA" id="ARBA00022989"/>
    </source>
</evidence>
<evidence type="ECO:0000256" key="1">
    <source>
        <dbReference type="ARBA" id="ARBA00004141"/>
    </source>
</evidence>
<reference evidence="7 8" key="2">
    <citation type="journal article" date="2017" name="Sci. Rep.">
        <title>Ant-infecting Ophiocordyceps genomes reveal a high diversity of potential behavioral manipulation genes and a possible major role for enterotoxins.</title>
        <authorList>
            <person name="de Bekker C."/>
            <person name="Ohm R.A."/>
            <person name="Evans H.C."/>
            <person name="Brachmann A."/>
            <person name="Hughes D.P."/>
        </authorList>
    </citation>
    <scope>NUCLEOTIDE SEQUENCE [LARGE SCALE GENOMIC DNA]</scope>
    <source>
        <strain evidence="7 8">SC16a</strain>
    </source>
</reference>
<dbReference type="EMBL" id="LAZP02000382">
    <property type="protein sequence ID" value="PFH57640.1"/>
    <property type="molecule type" value="Genomic_DNA"/>
</dbReference>
<dbReference type="Pfam" id="PF01184">
    <property type="entry name" value="Gpr1_Fun34_YaaH"/>
    <property type="match status" value="1"/>
</dbReference>